<dbReference type="KEGG" id="gax:Pan161_31840"/>
<comment type="catalytic activity">
    <reaction evidence="1">
        <text>L-glutamyl-[protein] + S-adenosyl-L-methionine = [protein]-L-glutamate 5-O-methyl ester + S-adenosyl-L-homocysteine</text>
        <dbReference type="Rhea" id="RHEA:24452"/>
        <dbReference type="Rhea" id="RHEA-COMP:10208"/>
        <dbReference type="Rhea" id="RHEA-COMP:10311"/>
        <dbReference type="ChEBI" id="CHEBI:29973"/>
        <dbReference type="ChEBI" id="CHEBI:57856"/>
        <dbReference type="ChEBI" id="CHEBI:59789"/>
        <dbReference type="ChEBI" id="CHEBI:82795"/>
        <dbReference type="EC" id="2.1.1.80"/>
    </reaction>
</comment>
<feature type="active site" evidence="6">
    <location>
        <position position="95"/>
    </location>
</feature>
<evidence type="ECO:0000256" key="6">
    <source>
        <dbReference type="PROSITE-ProRule" id="PRU00050"/>
    </source>
</evidence>
<dbReference type="SUPFAM" id="SSF52738">
    <property type="entry name" value="Methylesterase CheB, C-terminal domain"/>
    <property type="match status" value="1"/>
</dbReference>
<dbReference type="PROSITE" id="PS50123">
    <property type="entry name" value="CHER"/>
    <property type="match status" value="1"/>
</dbReference>
<feature type="active site" evidence="6">
    <location>
        <position position="187"/>
    </location>
</feature>
<dbReference type="PANTHER" id="PTHR24422">
    <property type="entry name" value="CHEMOTAXIS PROTEIN METHYLTRANSFERASE"/>
    <property type="match status" value="1"/>
</dbReference>
<proteinExistence type="predicted"/>
<evidence type="ECO:0000313" key="10">
    <source>
        <dbReference type="EMBL" id="QDT91525.1"/>
    </source>
</evidence>
<dbReference type="Pfam" id="PF13596">
    <property type="entry name" value="PAS_10"/>
    <property type="match status" value="1"/>
</dbReference>
<feature type="domain" description="CheR-type methyltransferase" evidence="9">
    <location>
        <begin position="252"/>
        <end position="523"/>
    </location>
</feature>
<dbReference type="InterPro" id="IPR000014">
    <property type="entry name" value="PAS"/>
</dbReference>
<organism evidence="10 11">
    <name type="scientific">Gimesia algae</name>
    <dbReference type="NCBI Taxonomy" id="2527971"/>
    <lineage>
        <taxon>Bacteria</taxon>
        <taxon>Pseudomonadati</taxon>
        <taxon>Planctomycetota</taxon>
        <taxon>Planctomycetia</taxon>
        <taxon>Planctomycetales</taxon>
        <taxon>Planctomycetaceae</taxon>
        <taxon>Gimesia</taxon>
    </lineage>
</organism>
<sequence>MSATVKKQTKRNSATSSAKAGKTQGKGKQTKKKLIKKNGARKAHTSKKQPDSPVQPAHAFPVVAIGASAGGLEAMNELFDNMPGNTGMAFVVVTHQHPSHTSLLPELLGKETEMPVIEATDGLKVEPNRVYVGPPGGYLAILNSTLHRMETGATASPKLPIDYFFRSLAEDQQEKAICIVLSGTGTDGTLGLKAIKGASGMAMVEKPQSAKYAGMPASAIATNLADYVLPPAAMPQQLVAYAKGSYLKGAAVAAETPTVSAEPMQKIFVLLRNRTGHDFSSYKSSTLRRRIERRMKVHQLDDPNQYVRYLQENPHEIDNLFKEMLIGVTSFFRDPEAWVALGEALQELIKTRPDNYNFRAWIPGCSSGEEVFSIAIMLRECMDNLKRRCEVNLFGTDLDVEAIELARSSQYPDGIAVDVSPNRLERFFVREDSSYRVRREIREMSVFAPQNVIKDPPFTKLDLISCRNMLIYMNADLQKRLLPIFHYALKPGGLLFLGPSETIGSYTDLFETIDKRWKIYRRKECVSAIHVLPEIPIQSIAHEGDEAIPVPTAPLAKETRISTIIEQLLLDRFVPASIVVNDRGEIIYIQGRTGEYLEPSQGQPRHNVLEMARDGLRIELATAMRQATTHDNDVIRENVCVKSNGDFVHVTLCVTKINAPESVRGLLLVTFQPMSHAQSKPPSISSKKRNKVVVDDNAEKREREFQFLRESHQRTLEELETSNEELKSSNEELQSTNEELQSTNEELETSKEEMQSLNEELTTVNTELQSKVDDLSQANDDMQNLLNSTDIATVFLDRELNIKRFTEQSTDLIRLRRTDVGRPITELASNLEYDGLQKDCSEVLKTLVSKECEVRDKNGEVYLMRIIPYRTVDNVIDGLVLTFVNIDRTKAIEQLSREARDYFEGIVNTIHTPLLVLDDSLHVVSANCAFYQLFRLRPKQVEGELIYEIGNSEWDIDSLRELLEDILPKNTTFDNYEVNAEFRKIGHKVFLLNARRIRRTMGLPEMILLALEDITEN</sequence>
<dbReference type="InterPro" id="IPR050903">
    <property type="entry name" value="Bact_Chemotaxis_MeTrfase"/>
</dbReference>
<dbReference type="GO" id="GO:0005737">
    <property type="term" value="C:cytoplasm"/>
    <property type="evidence" value="ECO:0007669"/>
    <property type="project" value="InterPro"/>
</dbReference>
<dbReference type="PANTHER" id="PTHR24422:SF27">
    <property type="entry name" value="PROTEIN-GLUTAMATE O-METHYLTRANSFERASE"/>
    <property type="match status" value="1"/>
</dbReference>
<dbReference type="EMBL" id="CP036343">
    <property type="protein sequence ID" value="QDT91525.1"/>
    <property type="molecule type" value="Genomic_DNA"/>
</dbReference>
<dbReference type="Proteomes" id="UP000316855">
    <property type="component" value="Chromosome"/>
</dbReference>
<dbReference type="PROSITE" id="PS50122">
    <property type="entry name" value="CHEB"/>
    <property type="match status" value="1"/>
</dbReference>
<dbReference type="InterPro" id="IPR013656">
    <property type="entry name" value="PAS_4"/>
</dbReference>
<evidence type="ECO:0000256" key="2">
    <source>
        <dbReference type="ARBA" id="ARBA00012534"/>
    </source>
</evidence>
<dbReference type="CDD" id="cd02440">
    <property type="entry name" value="AdoMet_MTases"/>
    <property type="match status" value="1"/>
</dbReference>
<dbReference type="OrthoDB" id="288469at2"/>
<dbReference type="SUPFAM" id="SSF47757">
    <property type="entry name" value="Chemotaxis receptor methyltransferase CheR, N-terminal domain"/>
    <property type="match status" value="1"/>
</dbReference>
<keyword evidence="11" id="KW-1185">Reference proteome</keyword>
<dbReference type="SMART" id="SM00138">
    <property type="entry name" value="MeTrc"/>
    <property type="match status" value="1"/>
</dbReference>
<feature type="compositionally biased region" description="Basic residues" evidence="7">
    <location>
        <begin position="28"/>
        <end position="47"/>
    </location>
</feature>
<dbReference type="GO" id="GO:0008983">
    <property type="term" value="F:protein-glutamate O-methyltransferase activity"/>
    <property type="evidence" value="ECO:0007669"/>
    <property type="project" value="UniProtKB-EC"/>
</dbReference>
<feature type="domain" description="CheB-type methylesterase" evidence="8">
    <location>
        <begin position="56"/>
        <end position="245"/>
    </location>
</feature>
<feature type="compositionally biased region" description="Low complexity" evidence="7">
    <location>
        <begin position="18"/>
        <end position="27"/>
    </location>
</feature>
<keyword evidence="5" id="KW-0949">S-adenosyl-L-methionine</keyword>
<dbReference type="Pfam" id="PF03705">
    <property type="entry name" value="CheR_N"/>
    <property type="match status" value="1"/>
</dbReference>
<feature type="region of interest" description="Disordered" evidence="7">
    <location>
        <begin position="1"/>
        <end position="57"/>
    </location>
</feature>
<dbReference type="RefSeq" id="WP_145228470.1">
    <property type="nucleotide sequence ID" value="NZ_CP036343.1"/>
</dbReference>
<evidence type="ECO:0000259" key="8">
    <source>
        <dbReference type="PROSITE" id="PS50122"/>
    </source>
</evidence>
<feature type="compositionally biased region" description="Polar residues" evidence="7">
    <location>
        <begin position="1"/>
        <end position="17"/>
    </location>
</feature>
<dbReference type="InterPro" id="IPR022641">
    <property type="entry name" value="CheR_N"/>
</dbReference>
<dbReference type="InterPro" id="IPR022642">
    <property type="entry name" value="CheR_C"/>
</dbReference>
<dbReference type="InterPro" id="IPR029063">
    <property type="entry name" value="SAM-dependent_MTases_sf"/>
</dbReference>
<dbReference type="EC" id="2.1.1.80" evidence="2"/>
<protein>
    <recommendedName>
        <fullName evidence="2">protein-glutamate O-methyltransferase</fullName>
        <ecNumber evidence="2">2.1.1.80</ecNumber>
    </recommendedName>
</protein>
<dbReference type="Gene3D" id="3.40.50.150">
    <property type="entry name" value="Vaccinia Virus protein VP39"/>
    <property type="match status" value="1"/>
</dbReference>
<evidence type="ECO:0000259" key="9">
    <source>
        <dbReference type="PROSITE" id="PS50123"/>
    </source>
</evidence>
<dbReference type="CDD" id="cd16434">
    <property type="entry name" value="CheB-CheR_fusion"/>
    <property type="match status" value="1"/>
</dbReference>
<dbReference type="Pfam" id="PF08448">
    <property type="entry name" value="PAS_4"/>
    <property type="match status" value="1"/>
</dbReference>
<dbReference type="InterPro" id="IPR036804">
    <property type="entry name" value="CheR_N_sf"/>
</dbReference>
<dbReference type="PRINTS" id="PR00996">
    <property type="entry name" value="CHERMTFRASE"/>
</dbReference>
<dbReference type="InterPro" id="IPR000673">
    <property type="entry name" value="Sig_transdc_resp-reg_Me-estase"/>
</dbReference>
<dbReference type="Pfam" id="PF01339">
    <property type="entry name" value="CheB_methylest"/>
    <property type="match status" value="1"/>
</dbReference>
<accession>A0A517VET6</accession>
<dbReference type="SUPFAM" id="SSF55785">
    <property type="entry name" value="PYP-like sensor domain (PAS domain)"/>
    <property type="match status" value="2"/>
</dbReference>
<dbReference type="SMART" id="SM00091">
    <property type="entry name" value="PAS"/>
    <property type="match status" value="2"/>
</dbReference>
<dbReference type="CDD" id="cd00130">
    <property type="entry name" value="PAS"/>
    <property type="match status" value="1"/>
</dbReference>
<dbReference type="GO" id="GO:0006935">
    <property type="term" value="P:chemotaxis"/>
    <property type="evidence" value="ECO:0007669"/>
    <property type="project" value="UniProtKB-UniRule"/>
</dbReference>
<dbReference type="Gene3D" id="1.10.155.10">
    <property type="entry name" value="Chemotaxis receptor methyltransferase CheR, N-terminal domain"/>
    <property type="match status" value="1"/>
</dbReference>
<feature type="active site" evidence="6">
    <location>
        <position position="68"/>
    </location>
</feature>
<keyword evidence="3 10" id="KW-0489">Methyltransferase</keyword>
<evidence type="ECO:0000256" key="3">
    <source>
        <dbReference type="ARBA" id="ARBA00022603"/>
    </source>
</evidence>
<keyword evidence="4 10" id="KW-0808">Transferase</keyword>
<reference evidence="10 11" key="1">
    <citation type="submission" date="2019-02" db="EMBL/GenBank/DDBJ databases">
        <title>Deep-cultivation of Planctomycetes and their phenomic and genomic characterization uncovers novel biology.</title>
        <authorList>
            <person name="Wiegand S."/>
            <person name="Jogler M."/>
            <person name="Boedeker C."/>
            <person name="Pinto D."/>
            <person name="Vollmers J."/>
            <person name="Rivas-Marin E."/>
            <person name="Kohn T."/>
            <person name="Peeters S.H."/>
            <person name="Heuer A."/>
            <person name="Rast P."/>
            <person name="Oberbeckmann S."/>
            <person name="Bunk B."/>
            <person name="Jeske O."/>
            <person name="Meyerdierks A."/>
            <person name="Storesund J.E."/>
            <person name="Kallscheuer N."/>
            <person name="Luecker S."/>
            <person name="Lage O.M."/>
            <person name="Pohl T."/>
            <person name="Merkel B.J."/>
            <person name="Hornburger P."/>
            <person name="Mueller R.-W."/>
            <person name="Bruemmer F."/>
            <person name="Labrenz M."/>
            <person name="Spormann A.M."/>
            <person name="Op den Camp H."/>
            <person name="Overmann J."/>
            <person name="Amann R."/>
            <person name="Jetten M.S.M."/>
            <person name="Mascher T."/>
            <person name="Medema M.H."/>
            <person name="Devos D.P."/>
            <person name="Kaster A.-K."/>
            <person name="Ovreas L."/>
            <person name="Rohde M."/>
            <person name="Galperin M.Y."/>
            <person name="Jogler C."/>
        </authorList>
    </citation>
    <scope>NUCLEOTIDE SEQUENCE [LARGE SCALE GENOMIC DNA]</scope>
    <source>
        <strain evidence="10 11">Pan161</strain>
    </source>
</reference>
<dbReference type="Gene3D" id="3.40.50.180">
    <property type="entry name" value="Methylesterase CheB, C-terminal domain"/>
    <property type="match status" value="1"/>
</dbReference>
<dbReference type="InterPro" id="IPR035965">
    <property type="entry name" value="PAS-like_dom_sf"/>
</dbReference>
<dbReference type="GO" id="GO:0032259">
    <property type="term" value="P:methylation"/>
    <property type="evidence" value="ECO:0007669"/>
    <property type="project" value="UniProtKB-KW"/>
</dbReference>
<dbReference type="NCBIfam" id="TIGR00229">
    <property type="entry name" value="sensory_box"/>
    <property type="match status" value="1"/>
</dbReference>
<name>A0A517VET6_9PLAN</name>
<dbReference type="InterPro" id="IPR035909">
    <property type="entry name" value="CheB_C"/>
</dbReference>
<evidence type="ECO:0000256" key="4">
    <source>
        <dbReference type="ARBA" id="ARBA00022679"/>
    </source>
</evidence>
<dbReference type="Gene3D" id="3.30.450.20">
    <property type="entry name" value="PAS domain"/>
    <property type="match status" value="2"/>
</dbReference>
<dbReference type="GO" id="GO:0000156">
    <property type="term" value="F:phosphorelay response regulator activity"/>
    <property type="evidence" value="ECO:0007669"/>
    <property type="project" value="InterPro"/>
</dbReference>
<gene>
    <name evidence="10" type="primary">cheR</name>
    <name evidence="10" type="ORF">Pan161_31840</name>
</gene>
<dbReference type="SUPFAM" id="SSF53335">
    <property type="entry name" value="S-adenosyl-L-methionine-dependent methyltransferases"/>
    <property type="match status" value="1"/>
</dbReference>
<keyword evidence="6" id="KW-0145">Chemotaxis</keyword>
<dbReference type="GO" id="GO:0008984">
    <property type="term" value="F:protein-glutamate methylesterase activity"/>
    <property type="evidence" value="ECO:0007669"/>
    <property type="project" value="InterPro"/>
</dbReference>
<dbReference type="InterPro" id="IPR000780">
    <property type="entry name" value="CheR_MeTrfase"/>
</dbReference>
<evidence type="ECO:0000256" key="5">
    <source>
        <dbReference type="ARBA" id="ARBA00022691"/>
    </source>
</evidence>
<dbReference type="AlphaFoldDB" id="A0A517VET6"/>
<evidence type="ECO:0000256" key="1">
    <source>
        <dbReference type="ARBA" id="ARBA00001541"/>
    </source>
</evidence>
<evidence type="ECO:0000256" key="7">
    <source>
        <dbReference type="SAM" id="MobiDB-lite"/>
    </source>
</evidence>
<feature type="region of interest" description="Disordered" evidence="7">
    <location>
        <begin position="712"/>
        <end position="747"/>
    </location>
</feature>
<dbReference type="Pfam" id="PF01739">
    <property type="entry name" value="CheR"/>
    <property type="match status" value="1"/>
</dbReference>
<evidence type="ECO:0000313" key="11">
    <source>
        <dbReference type="Proteomes" id="UP000316855"/>
    </source>
</evidence>
<keyword evidence="6" id="KW-0378">Hydrolase</keyword>